<reference evidence="3" key="1">
    <citation type="journal article" date="2019" name="PLoS Negl. Trop. Dis.">
        <title>Revisiting the worldwide diversity of Leptospira species in the environment.</title>
        <authorList>
            <person name="Vincent A.T."/>
            <person name="Schiettekatte O."/>
            <person name="Bourhy P."/>
            <person name="Veyrier F.J."/>
            <person name="Picardeau M."/>
        </authorList>
    </citation>
    <scope>NUCLEOTIDE SEQUENCE [LARGE SCALE GENOMIC DNA]</scope>
    <source>
        <strain evidence="3">SSS9</strain>
    </source>
</reference>
<dbReference type="AlphaFoldDB" id="A0A4R9G7J6"/>
<sequence length="126" mass="14640">MEEKNREKLDQEIFRRLESYEWSDNISARIIEQRRRTKVRRFFALSLGSLFIGILSVASFYVQPEKDQGSGEWQGWVEEQIEGTFEEAETSMQTPDLSQEDPPSAAIPSSSLMDVDTLIETSFERR</sequence>
<dbReference type="Proteomes" id="UP000297453">
    <property type="component" value="Unassembled WGS sequence"/>
</dbReference>
<evidence type="ECO:0000313" key="4">
    <source>
        <dbReference type="Proteomes" id="UP000297453"/>
    </source>
</evidence>
<keyword evidence="2" id="KW-0812">Transmembrane</keyword>
<keyword evidence="2" id="KW-0472">Membrane</keyword>
<dbReference type="OrthoDB" id="329253at2"/>
<feature type="region of interest" description="Disordered" evidence="1">
    <location>
        <begin position="86"/>
        <end position="112"/>
    </location>
</feature>
<evidence type="ECO:0000256" key="1">
    <source>
        <dbReference type="SAM" id="MobiDB-lite"/>
    </source>
</evidence>
<proteinExistence type="predicted"/>
<keyword evidence="2" id="KW-1133">Transmembrane helix</keyword>
<evidence type="ECO:0000313" key="3">
    <source>
        <dbReference type="EMBL" id="TGK06990.1"/>
    </source>
</evidence>
<organism evidence="3 4">
    <name type="scientific">Leptospira semungkisensis</name>
    <dbReference type="NCBI Taxonomy" id="2484985"/>
    <lineage>
        <taxon>Bacteria</taxon>
        <taxon>Pseudomonadati</taxon>
        <taxon>Spirochaetota</taxon>
        <taxon>Spirochaetia</taxon>
        <taxon>Leptospirales</taxon>
        <taxon>Leptospiraceae</taxon>
        <taxon>Leptospira</taxon>
    </lineage>
</organism>
<keyword evidence="4" id="KW-1185">Reference proteome</keyword>
<protein>
    <submittedName>
        <fullName evidence="3">Uncharacterized protein</fullName>
    </submittedName>
</protein>
<dbReference type="RefSeq" id="WP_135584390.1">
    <property type="nucleotide sequence ID" value="NZ_RQEP01000005.1"/>
</dbReference>
<evidence type="ECO:0000256" key="2">
    <source>
        <dbReference type="SAM" id="Phobius"/>
    </source>
</evidence>
<feature type="transmembrane region" description="Helical" evidence="2">
    <location>
        <begin position="42"/>
        <end position="62"/>
    </location>
</feature>
<comment type="caution">
    <text evidence="3">The sequence shown here is derived from an EMBL/GenBank/DDBJ whole genome shotgun (WGS) entry which is preliminary data.</text>
</comment>
<gene>
    <name evidence="3" type="ORF">EHO59_02405</name>
</gene>
<accession>A0A4R9G7J6</accession>
<name>A0A4R9G7J6_9LEPT</name>
<dbReference type="EMBL" id="RQEP01000005">
    <property type="protein sequence ID" value="TGK06990.1"/>
    <property type="molecule type" value="Genomic_DNA"/>
</dbReference>